<reference evidence="3" key="1">
    <citation type="submission" date="2021-01" db="EMBL/GenBank/DDBJ databases">
        <authorList>
            <person name="Corre E."/>
            <person name="Pelletier E."/>
            <person name="Niang G."/>
            <person name="Scheremetjew M."/>
            <person name="Finn R."/>
            <person name="Kale V."/>
            <person name="Holt S."/>
            <person name="Cochrane G."/>
            <person name="Meng A."/>
            <person name="Brown T."/>
            <person name="Cohen L."/>
        </authorList>
    </citation>
    <scope>NUCLEOTIDE SEQUENCE</scope>
    <source>
        <strain evidence="3">UTEX LB 985</strain>
    </source>
</reference>
<evidence type="ECO:0000313" key="3">
    <source>
        <dbReference type="EMBL" id="CAD9413567.1"/>
    </source>
</evidence>
<sequence>MSHLATILPMQYALLLCLVLKVGAGEDAPAASPGPENNDPDLTEIILADSAPPSSPSTCSKEFEVCTQTGCCSNPGFDCYKRVGKEYAQCFRKQLPGPCKDSETWLCPGWEKCAPAFSDCRSSKCCRNPKHFCLRRPHLFYAQCRPLPGDASDPSMCSDTKDWLCPGWERCAGQHEECTKSRCCTDAGFSCTLNETMLHLGQGWHAFCQPPLNRTAVSSASIQAAHSNTSEHALVSFLTATSASLATFRTKLEKLTSKQAVHQFDVASKRGADQTNGSTPWLCEAASEWMCRSRWEASYKDHLSYLDEIARNAEDTLTPLGLATVFLAVLLVTLSAVGCIIGLVIRQRRVHAHLIQVELELAALRAFAPTSDGSAGPHTK</sequence>
<keyword evidence="1" id="KW-0472">Membrane</keyword>
<feature type="chain" id="PRO_5031359365" description="Dickkopf N-terminal cysteine-rich domain-containing protein" evidence="2">
    <location>
        <begin position="25"/>
        <end position="380"/>
    </location>
</feature>
<protein>
    <recommendedName>
        <fullName evidence="4">Dickkopf N-terminal cysteine-rich domain-containing protein</fullName>
    </recommendedName>
</protein>
<gene>
    <name evidence="3" type="ORF">CBRE1094_LOCUS5804</name>
</gene>
<dbReference type="AlphaFoldDB" id="A0A7S2C239"/>
<name>A0A7S2C239_9EUKA</name>
<accession>A0A7S2C239</accession>
<evidence type="ECO:0000256" key="2">
    <source>
        <dbReference type="SAM" id="SignalP"/>
    </source>
</evidence>
<evidence type="ECO:0000256" key="1">
    <source>
        <dbReference type="SAM" id="Phobius"/>
    </source>
</evidence>
<feature type="signal peptide" evidence="2">
    <location>
        <begin position="1"/>
        <end position="24"/>
    </location>
</feature>
<evidence type="ECO:0008006" key="4">
    <source>
        <dbReference type="Google" id="ProtNLM"/>
    </source>
</evidence>
<feature type="transmembrane region" description="Helical" evidence="1">
    <location>
        <begin position="320"/>
        <end position="345"/>
    </location>
</feature>
<keyword evidence="1" id="KW-1133">Transmembrane helix</keyword>
<proteinExistence type="predicted"/>
<organism evidence="3">
    <name type="scientific">Haptolina brevifila</name>
    <dbReference type="NCBI Taxonomy" id="156173"/>
    <lineage>
        <taxon>Eukaryota</taxon>
        <taxon>Haptista</taxon>
        <taxon>Haptophyta</taxon>
        <taxon>Prymnesiophyceae</taxon>
        <taxon>Prymnesiales</taxon>
        <taxon>Prymnesiaceae</taxon>
        <taxon>Haptolina</taxon>
    </lineage>
</organism>
<keyword evidence="2" id="KW-0732">Signal</keyword>
<dbReference type="EMBL" id="HBGU01010484">
    <property type="protein sequence ID" value="CAD9413567.1"/>
    <property type="molecule type" value="Transcribed_RNA"/>
</dbReference>
<keyword evidence="1" id="KW-0812">Transmembrane</keyword>